<comment type="caution">
    <text evidence="1">The sequence shown here is derived from an EMBL/GenBank/DDBJ whole genome shotgun (WGS) entry which is preliminary data.</text>
</comment>
<protein>
    <submittedName>
        <fullName evidence="1">Uncharacterized protein</fullName>
    </submittedName>
</protein>
<dbReference type="AlphaFoldDB" id="A0A8J4WD60"/>
<evidence type="ECO:0000313" key="1">
    <source>
        <dbReference type="EMBL" id="KAF5394898.1"/>
    </source>
</evidence>
<name>A0A8J4WD60_9TREM</name>
<gene>
    <name evidence="1" type="ORF">PHET_09713</name>
</gene>
<accession>A0A8J4WD60</accession>
<dbReference type="OrthoDB" id="6272413at2759"/>
<evidence type="ECO:0000313" key="2">
    <source>
        <dbReference type="Proteomes" id="UP000748531"/>
    </source>
</evidence>
<sequence>MNLKMTAMLSTRMMITERQFVLEHLQAPSISTALLQFVCLQKRSRSENDDHVPLAFQNHLSSLNVGMILSARSSNFHPCFFYLHSDIAILV</sequence>
<organism evidence="1 2">
    <name type="scientific">Paragonimus heterotremus</name>
    <dbReference type="NCBI Taxonomy" id="100268"/>
    <lineage>
        <taxon>Eukaryota</taxon>
        <taxon>Metazoa</taxon>
        <taxon>Spiralia</taxon>
        <taxon>Lophotrochozoa</taxon>
        <taxon>Platyhelminthes</taxon>
        <taxon>Trematoda</taxon>
        <taxon>Digenea</taxon>
        <taxon>Plagiorchiida</taxon>
        <taxon>Troglotremata</taxon>
        <taxon>Troglotrematidae</taxon>
        <taxon>Paragonimus</taxon>
    </lineage>
</organism>
<keyword evidence="2" id="KW-1185">Reference proteome</keyword>
<proteinExistence type="predicted"/>
<dbReference type="EMBL" id="LUCH01017543">
    <property type="protein sequence ID" value="KAF5394898.1"/>
    <property type="molecule type" value="Genomic_DNA"/>
</dbReference>
<reference evidence="1" key="1">
    <citation type="submission" date="2019-05" db="EMBL/GenBank/DDBJ databases">
        <title>Annotation for the trematode Paragonimus heterotremus.</title>
        <authorList>
            <person name="Choi Y.-J."/>
        </authorList>
    </citation>
    <scope>NUCLEOTIDE SEQUENCE</scope>
    <source>
        <strain evidence="1">LC</strain>
    </source>
</reference>
<dbReference type="Proteomes" id="UP000748531">
    <property type="component" value="Unassembled WGS sequence"/>
</dbReference>